<keyword evidence="5" id="KW-1185">Reference proteome</keyword>
<evidence type="ECO:0000256" key="1">
    <source>
        <dbReference type="ARBA" id="ARBA00022614"/>
    </source>
</evidence>
<evidence type="ECO:0000256" key="3">
    <source>
        <dbReference type="SAM" id="MobiDB-lite"/>
    </source>
</evidence>
<evidence type="ECO:0000256" key="2">
    <source>
        <dbReference type="ARBA" id="ARBA00022737"/>
    </source>
</evidence>
<evidence type="ECO:0000313" key="5">
    <source>
        <dbReference type="Proteomes" id="UP001220324"/>
    </source>
</evidence>
<dbReference type="Proteomes" id="UP001220324">
    <property type="component" value="Unassembled WGS sequence"/>
</dbReference>
<keyword evidence="1" id="KW-0433">Leucine-rich repeat</keyword>
<reference evidence="4 5" key="1">
    <citation type="journal article" date="2023" name="IMA Fungus">
        <title>Comparative genomic study of the Penicillium genus elucidates a diverse pangenome and 15 lateral gene transfer events.</title>
        <authorList>
            <person name="Petersen C."/>
            <person name="Sorensen T."/>
            <person name="Nielsen M.R."/>
            <person name="Sondergaard T.E."/>
            <person name="Sorensen J.L."/>
            <person name="Fitzpatrick D.A."/>
            <person name="Frisvad J.C."/>
            <person name="Nielsen K.L."/>
        </authorList>
    </citation>
    <scope>NUCLEOTIDE SEQUENCE [LARGE SCALE GENOMIC DNA]</scope>
    <source>
        <strain evidence="4 5">IBT 35679</strain>
    </source>
</reference>
<dbReference type="Pfam" id="PF13855">
    <property type="entry name" value="LRR_8"/>
    <property type="match status" value="1"/>
</dbReference>
<dbReference type="AlphaFoldDB" id="A0AAD6GHZ0"/>
<dbReference type="InterPro" id="IPR032675">
    <property type="entry name" value="LRR_dom_sf"/>
</dbReference>
<gene>
    <name evidence="4" type="ORF">N7494_001567</name>
</gene>
<protein>
    <recommendedName>
        <fullName evidence="6">Leucine-rich repeat-containing protein 40</fullName>
    </recommendedName>
</protein>
<sequence length="512" mass="57270">SSNALFTSVRPKREPRCDSSAPRQSRSQWTTRFPSHRRGASGTDRPPAQTQAVPPPRRLHHHSVKRVGFRASMTAPVSHLVIQRYSPATIFPRRDWRTIMRLQLGLDGRGDIVGRGGGEQVIDSKRKRGDFKEKRNVDSGVWMGSDESGADSLIPSEDGPWGEDLLKTVLDPKAQGKSAQGPLVLLPSGKAAPPVLPLPVLKGPHESEGQRFARSVVNDCLEKGEDIVDLGNFNLRTIPSGLLRPLQHLTKLPSVEQAPLSENSYSSLQPFLSIYLPGNSLNELPNELFELSGLKVLSVRNNELHEIPFTIRKLKELEVLNVSVNRLTYLPWELLRLLQHGELKHMTAYPNPFPSIEEATIAKWHREPEKKTTDQPYDEYDSEQDEPEITFETPRFDIYEDSPPAEAWTTIHVATGPTTRLDMEGRPIEENPVSNMMIPSSDPVPTAPSLREVALRAVCKLPDLEHVTDEELADFPALVIPLMQQVKKNTRSRWSAVLHMSEGVYHSSDGMA</sequence>
<feature type="region of interest" description="Disordered" evidence="3">
    <location>
        <begin position="1"/>
        <end position="62"/>
    </location>
</feature>
<dbReference type="EMBL" id="JAQIZZ010000002">
    <property type="protein sequence ID" value="KAJ5552189.1"/>
    <property type="molecule type" value="Genomic_DNA"/>
</dbReference>
<evidence type="ECO:0000313" key="4">
    <source>
        <dbReference type="EMBL" id="KAJ5552189.1"/>
    </source>
</evidence>
<dbReference type="PANTHER" id="PTHR48051">
    <property type="match status" value="1"/>
</dbReference>
<comment type="caution">
    <text evidence="4">The sequence shown here is derived from an EMBL/GenBank/DDBJ whole genome shotgun (WGS) entry which is preliminary data.</text>
</comment>
<dbReference type="GO" id="GO:0005737">
    <property type="term" value="C:cytoplasm"/>
    <property type="evidence" value="ECO:0007669"/>
    <property type="project" value="TreeGrafter"/>
</dbReference>
<organism evidence="4 5">
    <name type="scientific">Penicillium frequentans</name>
    <dbReference type="NCBI Taxonomy" id="3151616"/>
    <lineage>
        <taxon>Eukaryota</taxon>
        <taxon>Fungi</taxon>
        <taxon>Dikarya</taxon>
        <taxon>Ascomycota</taxon>
        <taxon>Pezizomycotina</taxon>
        <taxon>Eurotiomycetes</taxon>
        <taxon>Eurotiomycetidae</taxon>
        <taxon>Eurotiales</taxon>
        <taxon>Aspergillaceae</taxon>
        <taxon>Penicillium</taxon>
    </lineage>
</organism>
<feature type="compositionally biased region" description="Polar residues" evidence="3">
    <location>
        <begin position="21"/>
        <end position="33"/>
    </location>
</feature>
<proteinExistence type="predicted"/>
<dbReference type="SUPFAM" id="SSF52075">
    <property type="entry name" value="Outer arm dynein light chain 1"/>
    <property type="match status" value="1"/>
</dbReference>
<evidence type="ECO:0008006" key="6">
    <source>
        <dbReference type="Google" id="ProtNLM"/>
    </source>
</evidence>
<dbReference type="Gene3D" id="3.80.10.10">
    <property type="entry name" value="Ribonuclease Inhibitor"/>
    <property type="match status" value="1"/>
</dbReference>
<dbReference type="InterPro" id="IPR050216">
    <property type="entry name" value="LRR_domain-containing"/>
</dbReference>
<accession>A0AAD6GHZ0</accession>
<dbReference type="PANTHER" id="PTHR48051:SF46">
    <property type="entry name" value="LEUCINE RICH REPEAT-CONTAINING DOMAIN PROTEIN"/>
    <property type="match status" value="1"/>
</dbReference>
<keyword evidence="2" id="KW-0677">Repeat</keyword>
<dbReference type="InterPro" id="IPR001611">
    <property type="entry name" value="Leu-rich_rpt"/>
</dbReference>
<feature type="non-terminal residue" evidence="4">
    <location>
        <position position="1"/>
    </location>
</feature>
<name>A0AAD6GHZ0_9EURO</name>